<organism evidence="1 2">
    <name type="scientific">Paenibacillus oenotherae</name>
    <dbReference type="NCBI Taxonomy" id="1435645"/>
    <lineage>
        <taxon>Bacteria</taxon>
        <taxon>Bacillati</taxon>
        <taxon>Bacillota</taxon>
        <taxon>Bacilli</taxon>
        <taxon>Bacillales</taxon>
        <taxon>Paenibacillaceae</taxon>
        <taxon>Paenibacillus</taxon>
    </lineage>
</organism>
<dbReference type="EMBL" id="JAHZIJ010000019">
    <property type="protein sequence ID" value="MBW7477056.1"/>
    <property type="molecule type" value="Genomic_DNA"/>
</dbReference>
<name>A0ABS7DB01_9BACL</name>
<proteinExistence type="predicted"/>
<sequence length="480" mass="53697">MRAGSEEDLAGYDAVIAISEDTLNSQLLGLYRAGWISEELKQQGESGDVIESALGAPTITLKKSAKAEDVVLNLSFDKGILTYSSGETVEFEGMVLSFKARIGQQSLSKQLLLGSPIVPSSVKSRLEGLPEKDFDIEQLYLDIVHSIDQSRLVRIDNFADFDALKVMLPLIVQFYRDGIQEVHPFGLGYVPTGPSGANGEDAPLRPTSIDYTITRHERQGWSTFNYVMMTENREMPAGKPPIPMTLVDSGDVQGRYWIAAHLMQRLFFDPVREAMGSEEPFQWHAEKQCWTLQSEIVIDEIDEMLADPAVRLTAQGKVYPVCTIIMKTRTFPNVFDYTFETLSEVVYSVDGHSGSLSPLQVQEDGFGGVWKLTLTDDSRITVNGEFTRSGDYTANANHDALYRESYPSASGVHKKIRDRFANLMTGTWGTFNFFNLLAVNTDYPVLQPFILPLGDRFFFASPAFDGQKDCNLRFNITYKE</sequence>
<gene>
    <name evidence="1" type="ORF">K0T92_20265</name>
</gene>
<evidence type="ECO:0000313" key="1">
    <source>
        <dbReference type="EMBL" id="MBW7477056.1"/>
    </source>
</evidence>
<keyword evidence="2" id="KW-1185">Reference proteome</keyword>
<comment type="caution">
    <text evidence="1">The sequence shown here is derived from an EMBL/GenBank/DDBJ whole genome shotgun (WGS) entry which is preliminary data.</text>
</comment>
<dbReference type="Proteomes" id="UP000812277">
    <property type="component" value="Unassembled WGS sequence"/>
</dbReference>
<dbReference type="RefSeq" id="WP_219874301.1">
    <property type="nucleotide sequence ID" value="NZ_JAHZIJ010000019.1"/>
</dbReference>
<evidence type="ECO:0000313" key="2">
    <source>
        <dbReference type="Proteomes" id="UP000812277"/>
    </source>
</evidence>
<reference evidence="1 2" key="1">
    <citation type="submission" date="2021-07" db="EMBL/GenBank/DDBJ databases">
        <title>Paenibacillus radiodurans sp. nov., isolated from the southeastern edge of Tengger Desert.</title>
        <authorList>
            <person name="Zhang G."/>
        </authorList>
    </citation>
    <scope>NUCLEOTIDE SEQUENCE [LARGE SCALE GENOMIC DNA]</scope>
    <source>
        <strain evidence="1 2">DT7-4</strain>
    </source>
</reference>
<accession>A0ABS7DB01</accession>
<protein>
    <submittedName>
        <fullName evidence="1">Uncharacterized protein</fullName>
    </submittedName>
</protein>